<accession>A0A8G2BUI7</accession>
<dbReference type="InterPro" id="IPR032676">
    <property type="entry name" value="YkuD_2"/>
</dbReference>
<sequence length="234" mass="26011">MLKLILYLCLLFIPANYMSTRNTGKYDLPKPDLYSATSECRKLYQIMGLENHINYIAFEKAYTGFKKIDRKDKGIITLIDFTKPSTEERLYVLDIKHHKLLFSSLVSHGKNSGNNYATSFSNENGSYKSSLGFYITGNTYQGKNGYSLILNGLEKGINDNAKERAIVIHGADYANPSAIASGRLGRSFGCPALPQSLCKPIINTIKGGTVLFIYAEDPKYLSQSRFLSSGNPTS</sequence>
<feature type="signal peptide" evidence="1">
    <location>
        <begin position="1"/>
        <end position="19"/>
    </location>
</feature>
<proteinExistence type="predicted"/>
<keyword evidence="3" id="KW-1185">Reference proteome</keyword>
<organism evidence="2 3">
    <name type="scientific">Parabacteroides chinchillae</name>
    <dbReference type="NCBI Taxonomy" id="871327"/>
    <lineage>
        <taxon>Bacteria</taxon>
        <taxon>Pseudomonadati</taxon>
        <taxon>Bacteroidota</taxon>
        <taxon>Bacteroidia</taxon>
        <taxon>Bacteroidales</taxon>
        <taxon>Tannerellaceae</taxon>
        <taxon>Parabacteroides</taxon>
    </lineage>
</organism>
<dbReference type="EMBL" id="FNVS01000001">
    <property type="protein sequence ID" value="SEF46962.1"/>
    <property type="molecule type" value="Genomic_DNA"/>
</dbReference>
<gene>
    <name evidence="2" type="ORF">SAMN05444001_101316</name>
</gene>
<protein>
    <submittedName>
        <fullName evidence="2">L,D-transpeptidase catalytic domain</fullName>
    </submittedName>
</protein>
<dbReference type="Pfam" id="PF13645">
    <property type="entry name" value="YkuD_2"/>
    <property type="match status" value="1"/>
</dbReference>
<evidence type="ECO:0000313" key="3">
    <source>
        <dbReference type="Proteomes" id="UP000236725"/>
    </source>
</evidence>
<feature type="chain" id="PRO_5034916318" evidence="1">
    <location>
        <begin position="20"/>
        <end position="234"/>
    </location>
</feature>
<dbReference type="AlphaFoldDB" id="A0A8G2BUI7"/>
<dbReference type="RefSeq" id="WP_103982258.1">
    <property type="nucleotide sequence ID" value="NZ_FNVS01000001.1"/>
</dbReference>
<evidence type="ECO:0000313" key="2">
    <source>
        <dbReference type="EMBL" id="SEF46962.1"/>
    </source>
</evidence>
<comment type="caution">
    <text evidence="2">The sequence shown here is derived from an EMBL/GenBank/DDBJ whole genome shotgun (WGS) entry which is preliminary data.</text>
</comment>
<name>A0A8G2BUI7_9BACT</name>
<dbReference type="Proteomes" id="UP000236725">
    <property type="component" value="Unassembled WGS sequence"/>
</dbReference>
<dbReference type="PANTHER" id="PTHR38477:SF1">
    <property type="entry name" value="MUREIN L,D-TRANSPEPTIDASE CATALYTIC DOMAIN FAMILY PROTEIN"/>
    <property type="match status" value="1"/>
</dbReference>
<dbReference type="PANTHER" id="PTHR38477">
    <property type="entry name" value="HYPOTHETICAL EXPORTED PROTEIN"/>
    <property type="match status" value="1"/>
</dbReference>
<evidence type="ECO:0000256" key="1">
    <source>
        <dbReference type="SAM" id="SignalP"/>
    </source>
</evidence>
<reference evidence="2 3" key="1">
    <citation type="submission" date="2016-10" db="EMBL/GenBank/DDBJ databases">
        <authorList>
            <person name="Varghese N."/>
            <person name="Submissions S."/>
        </authorList>
    </citation>
    <scope>NUCLEOTIDE SEQUENCE [LARGE SCALE GENOMIC DNA]</scope>
    <source>
        <strain evidence="2 3">DSM 29073</strain>
    </source>
</reference>
<keyword evidence="1" id="KW-0732">Signal</keyword>